<proteinExistence type="predicted"/>
<reference evidence="4" key="1">
    <citation type="submission" date="2019-06" db="EMBL/GenBank/DDBJ databases">
        <authorList>
            <consortium name="Wellcome Sanger Institute Data Sharing"/>
        </authorList>
    </citation>
    <scope>NUCLEOTIDE SEQUENCE [LARGE SCALE GENOMIC DNA]</scope>
</reference>
<keyword evidence="5" id="KW-1185">Reference proteome</keyword>
<evidence type="ECO:0000313" key="4">
    <source>
        <dbReference type="Ensembl" id="ENSSORP00005015732.1"/>
    </source>
</evidence>
<feature type="transmembrane region" description="Helical" evidence="2">
    <location>
        <begin position="170"/>
        <end position="190"/>
    </location>
</feature>
<dbReference type="OrthoDB" id="9909389at2759"/>
<dbReference type="AlphaFoldDB" id="A0A672ZGX8"/>
<keyword evidence="3" id="KW-0732">Signal</keyword>
<feature type="signal peptide" evidence="3">
    <location>
        <begin position="1"/>
        <end position="18"/>
    </location>
</feature>
<feature type="compositionally biased region" description="Low complexity" evidence="1">
    <location>
        <begin position="88"/>
        <end position="117"/>
    </location>
</feature>
<sequence>MDTIFFTLSCWLLALSFAVSPTEKPTTQGLTETNTITDVSSNSSVPVTVITTPTKDTTTLTSTSDSHTFTKNTSTTAKTTEHLEPFQSTTTESSITNSSSVTATETETPGTQTSPLTLLTTPTALTTTGYISSSDTTVITTVNSSTINITSQSVHTTTHGLGLNTAERSLTIVFCSILGVCVVVLVLFMFHRCKHKLQYMHQPLNNTDSTGGAFTTDDDTLVISGGLYDGHPIYDNVPTPRTDESQFRLEFLH</sequence>
<protein>
    <submittedName>
        <fullName evidence="4">Agglutinin-like protein 5</fullName>
    </submittedName>
</protein>
<dbReference type="InParanoid" id="A0A672ZGX8"/>
<evidence type="ECO:0000256" key="1">
    <source>
        <dbReference type="SAM" id="MobiDB-lite"/>
    </source>
</evidence>
<keyword evidence="2" id="KW-0472">Membrane</keyword>
<evidence type="ECO:0000313" key="5">
    <source>
        <dbReference type="Proteomes" id="UP000472271"/>
    </source>
</evidence>
<name>A0A672ZGX8_9TELE</name>
<keyword evidence="2" id="KW-0812">Transmembrane</keyword>
<keyword evidence="2" id="KW-1133">Transmembrane helix</keyword>
<evidence type="ECO:0000256" key="2">
    <source>
        <dbReference type="SAM" id="Phobius"/>
    </source>
</evidence>
<dbReference type="Proteomes" id="UP000472271">
    <property type="component" value="Chromosome 5"/>
</dbReference>
<reference evidence="4" key="3">
    <citation type="submission" date="2025-09" db="UniProtKB">
        <authorList>
            <consortium name="Ensembl"/>
        </authorList>
    </citation>
    <scope>IDENTIFICATION</scope>
</reference>
<organism evidence="4 5">
    <name type="scientific">Sphaeramia orbicularis</name>
    <name type="common">orbiculate cardinalfish</name>
    <dbReference type="NCBI Taxonomy" id="375764"/>
    <lineage>
        <taxon>Eukaryota</taxon>
        <taxon>Metazoa</taxon>
        <taxon>Chordata</taxon>
        <taxon>Craniata</taxon>
        <taxon>Vertebrata</taxon>
        <taxon>Euteleostomi</taxon>
        <taxon>Actinopterygii</taxon>
        <taxon>Neopterygii</taxon>
        <taxon>Teleostei</taxon>
        <taxon>Neoteleostei</taxon>
        <taxon>Acanthomorphata</taxon>
        <taxon>Gobiaria</taxon>
        <taxon>Kurtiformes</taxon>
        <taxon>Apogonoidei</taxon>
        <taxon>Apogonidae</taxon>
        <taxon>Apogoninae</taxon>
        <taxon>Sphaeramia</taxon>
    </lineage>
</organism>
<dbReference type="Ensembl" id="ENSSORT00005016226.1">
    <property type="protein sequence ID" value="ENSSORP00005015732.1"/>
    <property type="gene ID" value="ENSSORG00005007979.1"/>
</dbReference>
<feature type="chain" id="PRO_5025518634" evidence="3">
    <location>
        <begin position="19"/>
        <end position="253"/>
    </location>
</feature>
<evidence type="ECO:0000256" key="3">
    <source>
        <dbReference type="SAM" id="SignalP"/>
    </source>
</evidence>
<feature type="compositionally biased region" description="Low complexity" evidence="1">
    <location>
        <begin position="55"/>
        <end position="78"/>
    </location>
</feature>
<reference evidence="4" key="2">
    <citation type="submission" date="2025-08" db="UniProtKB">
        <authorList>
            <consortium name="Ensembl"/>
        </authorList>
    </citation>
    <scope>IDENTIFICATION</scope>
</reference>
<gene>
    <name evidence="4" type="primary">si:ch211-105j21.9</name>
</gene>
<accession>A0A672ZGX8</accession>
<feature type="region of interest" description="Disordered" evidence="1">
    <location>
        <begin position="55"/>
        <end position="117"/>
    </location>
</feature>